<dbReference type="EMBL" id="JAUJEA010000012">
    <property type="protein sequence ID" value="MDN5204703.1"/>
    <property type="molecule type" value="Genomic_DNA"/>
</dbReference>
<evidence type="ECO:0000259" key="1">
    <source>
        <dbReference type="Pfam" id="PF18962"/>
    </source>
</evidence>
<reference evidence="2" key="1">
    <citation type="submission" date="2023-06" db="EMBL/GenBank/DDBJ databases">
        <title>Genomic of Parafulvivirga corallium.</title>
        <authorList>
            <person name="Wang G."/>
        </authorList>
    </citation>
    <scope>NUCLEOTIDE SEQUENCE</scope>
    <source>
        <strain evidence="2">BMA10</strain>
    </source>
</reference>
<organism evidence="2 3">
    <name type="scientific">Splendidivirga corallicola</name>
    <dbReference type="NCBI Taxonomy" id="3051826"/>
    <lineage>
        <taxon>Bacteria</taxon>
        <taxon>Pseudomonadati</taxon>
        <taxon>Bacteroidota</taxon>
        <taxon>Cytophagia</taxon>
        <taxon>Cytophagales</taxon>
        <taxon>Splendidivirgaceae</taxon>
        <taxon>Splendidivirga</taxon>
    </lineage>
</organism>
<name>A0ABT8KWD4_9BACT</name>
<keyword evidence="3" id="KW-1185">Reference proteome</keyword>
<sequence length="1747" mass="191493">MKQIFHYLKMQTWKQVDFKHPLLSLGVLIMLSFINTSVFGQTYATLPYSTGFESGALDASWSTDTDNPTISRIQVTTANTPITGSYHLTMDVNTDNNFTRNGAWLHLNLSGETQVELEFHFKDFADETHTLDGVYFSDNSGTNFTKVFNLEGDNYTDEDWQEFILDVDALASANGLSLNSTFVIKFQQYDNWSIANGPDGFAFDNVTVRVPVVCSPTYASFPYSFDFETGSLGTEWCTKTTSSTSTEVTTTNNPNAGSYHLVMQAATDDLYAQNEAELYIDLSGQTQVELEFYYKDFDDETDTEDGIFLSDDGGSTFTKVFDFNGGSYAGNQYNQVILDIDQLATSNSLTLNGTFVVKFQQYDNFTIENGSDGVGIDDITLRVPTTCSPTYATLPYSTGFETGVIASEWCMTNTGLTRALINTANTAHTGNYHLSLESAIDNNFAQNEGLLHLDLSGETQVDMELYFKDFGDEDHTQDGIYFSDDGGSSFTKVFNLTASTYTDNVWNRLFLDVDNLATTNGLSLTSTFIIKFQQYDNFSIANGPDGFAFDDIVIQSQTCSPTYATLPYATGFESGLPLGAEWCITRNSGNNTQVSTANTPNNGSYHLTMQTATDNSYATNNASLHLDLSGETQVELEFFLKDFDDEDDAEDGVYFSDNGGSSYTKVFTFLPVSYTDNTYSKFLLDVDNLATTNGLSLTSTFVIRFQQRDNYTIAGGPDGLAFDDIVVRTSSCSPTYASFPYSTGFETGALGTEWCVASTGNNNTLVSASNNPRTGTYHLTMEAATDNNYATNEATLYVDLSGETAVELEFYFKDFNDENDTEDGIYFTDDGGSNFTKVFDLNGQSYVDSEWNAIVLDVDDLAATNGLTLNATFGIKFQQRDNYTIAGGPDGFAFDDIDLRAPLNTCSPTYATFPYSEDFESGALGSEWCSLSGANRNTQVSNINGPRSGIYHLTMDALADDIYAQNEALLHIDLSGQTQVELEFYFKEFVDETQNQDGIYFSDDGGSTFTKVFDITGGDYVDETWNKLVIDVDNMATNYGLTLNSTFVIKFQQYDNWSIANGPDGIAFDDIAIRAPASCSPTYATVPYNEGFESGLQGAEWCLTNGGYSRTRISSDNTANTGSYHLTMESAVDNNTSQNEAWLHLDLSGETQVGMDFYFKDFGDEDDAGLEGVFFSDDGGSSFTQVFSISPTAYTDDTWSQITLDVDNLATTNGLSLNSTFVIKFQQTDNYTIEGGPDGFAFDDIRVHANASDWTGNTDNDWNTATNWSNGIPDCTTNVTIPDVSGASGNFPILNAGANGSVGNLTIQNNAQLTIASTHSLSVCEGWENLGNNNIGAGTVIFSGTDLQEISGSTAFQDVTINNTGSGVNLVSDQTVKGILTMTDGILNTQTNTLTFTNGASTTGDSNNSFVIGNMTKVGFTDFVFPGGFGSVWAPIGISNLTGTAATEFSTSYTYGGYPDVTNLKTSDPNGDLNNVSTIEYWDLSNTGVASNADITLYWKDQSRSVIEDYADLVIAHYTGTEWENLGQASIVGSDPGSITVTGVSSFSPFTFGSPTGNNPLPVELISFTASLENEDVLLNWQTASEVNNDFFEIERSETGDDWEVIGKVDGNGTTNEVSRYDYLDNRPLFGTSFYRLRQVDFDGAFEYSNVVSINNPFEARNLVVDFYPNPTSQNEMNLRVITENKENKVFVKLTNIMGTTFFDQSFDPMTFNKDLEIKLRNKINSGIYILVVEQAGQSYKEKIIIE</sequence>
<dbReference type="Pfam" id="PF18962">
    <property type="entry name" value="Por_Secre_tail"/>
    <property type="match status" value="1"/>
</dbReference>
<evidence type="ECO:0000313" key="3">
    <source>
        <dbReference type="Proteomes" id="UP001172082"/>
    </source>
</evidence>
<accession>A0ABT8KWD4</accession>
<dbReference type="Gene3D" id="2.60.40.10">
    <property type="entry name" value="Immunoglobulins"/>
    <property type="match status" value="1"/>
</dbReference>
<dbReference type="Proteomes" id="UP001172082">
    <property type="component" value="Unassembled WGS sequence"/>
</dbReference>
<comment type="caution">
    <text evidence="2">The sequence shown here is derived from an EMBL/GenBank/DDBJ whole genome shotgun (WGS) entry which is preliminary data.</text>
</comment>
<feature type="domain" description="Secretion system C-terminal sorting" evidence="1">
    <location>
        <begin position="1668"/>
        <end position="1746"/>
    </location>
</feature>
<dbReference type="NCBIfam" id="TIGR04183">
    <property type="entry name" value="Por_Secre_tail"/>
    <property type="match status" value="1"/>
</dbReference>
<dbReference type="InterPro" id="IPR026444">
    <property type="entry name" value="Secre_tail"/>
</dbReference>
<dbReference type="InterPro" id="IPR013783">
    <property type="entry name" value="Ig-like_fold"/>
</dbReference>
<gene>
    <name evidence="2" type="ORF">QQ008_25150</name>
</gene>
<dbReference type="RefSeq" id="WP_346754726.1">
    <property type="nucleotide sequence ID" value="NZ_JAUJEA010000012.1"/>
</dbReference>
<evidence type="ECO:0000313" key="2">
    <source>
        <dbReference type="EMBL" id="MDN5204703.1"/>
    </source>
</evidence>
<proteinExistence type="predicted"/>
<protein>
    <submittedName>
        <fullName evidence="2">T9SS type A sorting domain-containing protein</fullName>
    </submittedName>
</protein>